<dbReference type="EMBL" id="QTSX02004366">
    <property type="protein sequence ID" value="KAJ9065231.1"/>
    <property type="molecule type" value="Genomic_DNA"/>
</dbReference>
<evidence type="ECO:0000313" key="1">
    <source>
        <dbReference type="EMBL" id="KAJ9065231.1"/>
    </source>
</evidence>
<gene>
    <name evidence="1" type="ORF">DSO57_1021687</name>
</gene>
<sequence length="1583" mass="177304">MAKPVGEWTIRETYEWVGGLFLDEDDDPAVPMEVFRKNKIVGRVLLKLDMDHLREMGIPEYGVRLRIIMAIQELTATDPSQMPLPMYLHPIIGTTQSTTTQSNLPKSETDAYAGYSPLHTVPAQAFPMNKLSSPPYEKAHNDSEDTDSEVISESISDTDTNSNRRYLAKKEIAEAVKQEMDKMITSWNETKLPLLKAKSHRLYSARASAPQKRAELGHIEKRVQKIQDAIVKSAPLTLLEVKNMSRGLEISLQNQLEFQWLLDLYDGPKPPPPETPVVRPAPTTSKPRIRAPKLTEDEMDDFIEYDGEEGPALRELLTDDFEHQQAEETATTNVFKPSFNKITYKGQFGLSWQNTLDLIQRSGPSAILKKLKHLMIRRAASPQLHMSSEDASLIFVWEEYLLHYQNNSRPHVIKQAMPNLKLFAQFCTLASARFTKPDLKPQHKFSNNPPVESVKSALSIQQDDRSKESNILPLSSTNTSPKQHEEIMVSRNIGLPSFCTFLKPHQIDGIRFLWRNLIIKNNGCILAHSMGLGKTLQVIIFICTLIQTCRTAPDTLPQHLRDPSILILCPISVRANWQLEFKKWIPSNYLVDFSISVIGETGLDRLYQKALEIRRWASAGGILIMNYDTWRVLSESDGLMEDGDCELSLQECLLDPGPSLVICDEGHIIKNPGSKISTLVKRIATPSKICLTGYPIQNNLMEYWCMVDFVYPGYLGPEATFEEYFCKPITDALYFNCNSHTQQIAQLRLYILSVVLESIVARKDSAILTEGLPHKVEITISCKLSPLQERLYKEIVSWFTAAYHVREMNFFGKGHVLSDICNHPLTLKVSPTLHPSLHYQARTNKLQSDAPTDCANNEGGVIPSDNSPNLMKILKSYKLEEYSIQDTSLSSKFKVLIAIMKETVKRKEKMLIFTRSLAVLDVIDNYIQCNPDFGFAHFRLDGSVLAQDRQAMLEAFNSSTTHNIFTISTMAGSLGVNLVSASRVVLYDVDWNPSHSSQAIARVFRYGQEKETFVYRLYTHSTFEESLMKCSAVKSALFSRVVDQFDAPSNHSKLHKRYFKIPEPAPPFEAPLNIHDEVALAVASSCGNELVKMELLDRYYDVIEFGISEAIKAKARNSILIGQHMDKIQSPVDSPPMQTNSPYAPSESDSGESASEVICASPFKRLKGQDTAPIQVDSAPEYAISTPRVTRDNTHSVSPTGTFAGDVADPDNEPRVPDAKYEAPLITPVEGSIVTTTDDTPKGIIPDSPIQATSIDPSQQGCESPQRVYSLNSTDEDCKDPPEKLPALKPIGACLRRVLVPPRDQSSAMDPNPRTHYIPQVAKGKRSPKSGPGTNPSMDNVAYQEDGNVASIDNISRNIKTILNEVSSFRGQGRKAKKTGSTIQYDHLKWFNPDTKQPNVPSKKKRTFEHDSSRNFYKPNAPASKQLDRFSGGYHGQNKPPPNRNPNEYHRKLSRQAVDYRPYPNTNNRKTAPGANTVAKGAHERTASVAHGPRMDGGERDVPNPHVSEHPLPKGTTSRFGGSLERSGDRSNSRFSGKKNKNRQAKHNSQEPRNRSHEEASCSLSTSKINQNMANPGPTSSRW</sequence>
<protein>
    <submittedName>
        <fullName evidence="1">Uncharacterized protein</fullName>
    </submittedName>
</protein>
<comment type="caution">
    <text evidence="1">The sequence shown here is derived from an EMBL/GenBank/DDBJ whole genome shotgun (WGS) entry which is preliminary data.</text>
</comment>
<dbReference type="Proteomes" id="UP001165960">
    <property type="component" value="Unassembled WGS sequence"/>
</dbReference>
<accession>A0ACC2SSL0</accession>
<organism evidence="1 2">
    <name type="scientific">Entomophthora muscae</name>
    <dbReference type="NCBI Taxonomy" id="34485"/>
    <lineage>
        <taxon>Eukaryota</taxon>
        <taxon>Fungi</taxon>
        <taxon>Fungi incertae sedis</taxon>
        <taxon>Zoopagomycota</taxon>
        <taxon>Entomophthoromycotina</taxon>
        <taxon>Entomophthoromycetes</taxon>
        <taxon>Entomophthorales</taxon>
        <taxon>Entomophthoraceae</taxon>
        <taxon>Entomophthora</taxon>
    </lineage>
</organism>
<evidence type="ECO:0000313" key="2">
    <source>
        <dbReference type="Proteomes" id="UP001165960"/>
    </source>
</evidence>
<reference evidence="1" key="1">
    <citation type="submission" date="2022-04" db="EMBL/GenBank/DDBJ databases">
        <title>Genome of the entomopathogenic fungus Entomophthora muscae.</title>
        <authorList>
            <person name="Elya C."/>
            <person name="Lovett B.R."/>
            <person name="Lee E."/>
            <person name="Macias A.M."/>
            <person name="Hajek A.E."/>
            <person name="De Bivort B.L."/>
            <person name="Kasson M.T."/>
            <person name="De Fine Licht H.H."/>
            <person name="Stajich J.E."/>
        </authorList>
    </citation>
    <scope>NUCLEOTIDE SEQUENCE</scope>
    <source>
        <strain evidence="1">Berkeley</strain>
    </source>
</reference>
<name>A0ACC2SSL0_9FUNG</name>
<proteinExistence type="predicted"/>
<keyword evidence="2" id="KW-1185">Reference proteome</keyword>